<dbReference type="InterPro" id="IPR000253">
    <property type="entry name" value="FHA_dom"/>
</dbReference>
<evidence type="ECO:0000259" key="3">
    <source>
        <dbReference type="PROSITE" id="PS50006"/>
    </source>
</evidence>
<feature type="transmembrane region" description="Helical" evidence="2">
    <location>
        <begin position="536"/>
        <end position="555"/>
    </location>
</feature>
<feature type="region of interest" description="Disordered" evidence="1">
    <location>
        <begin position="450"/>
        <end position="479"/>
    </location>
</feature>
<dbReference type="OrthoDB" id="4096268at2759"/>
<feature type="compositionally biased region" description="Basic and acidic residues" evidence="1">
    <location>
        <begin position="458"/>
        <end position="468"/>
    </location>
</feature>
<reference evidence="4 5" key="1">
    <citation type="journal article" date="2017" name="BMC Genomics">
        <title>Chromosome level assembly and secondary metabolite potential of the parasitic fungus Cordyceps militaris.</title>
        <authorList>
            <person name="Kramer G.J."/>
            <person name="Nodwell J.R."/>
        </authorList>
    </citation>
    <scope>NUCLEOTIDE SEQUENCE [LARGE SCALE GENOMIC DNA]</scope>
    <source>
        <strain evidence="4 5">ATCC 34164</strain>
    </source>
</reference>
<dbReference type="Gene3D" id="2.60.200.20">
    <property type="match status" value="1"/>
</dbReference>
<sequence>MACYTKSGACVTNLVLCRDPSSVLSVQCEFSPASWRGCHSCLEFGLVTLCVEPWQHSCLSALPHLTNSFSNISSSTEDTSVMSRALGEGEGTLPRSYSSSNQYHPANTITVIVTLSCLAPTDLSFPQRRILLSNRKNTAPIGRASKRSSTLEARMYNAWIDAPVMSREHAELKFDSQSQMVFIRDVSSLHGTYHNDIKLRPGQSQALRNGDSLKFGICIERGHDRFPQCTMKIGLEFGQAGQQATAEPSLPQATVFQVPDDTDSEDMDDADEIDSQAAFSSIDDDEDPTVQASAAVLRENGLQLVEVRGFKTSDAIDLTSEPDLTSEDNAPTSSSPFSDDPHLPHPNSDYVLGVVDFNDDEPGTLNNASSALPSDDFAPATRFREIGRVDVADDSVPGMEGPLSEDQHLSAISDIIPSVSKARSLGELSGKPEYFLAREQNRFCIQHSVTPRDAQTQEETHVPEHSNNTEETSVPCESSLKKRKFEQISASIPPDDSFETPGASPSHQAQQVRARDVRTDVDTDLAYKRVKAAAEYVGLMAIGGVAVITALIATAPTF</sequence>
<dbReference type="Proteomes" id="UP000323067">
    <property type="component" value="Chromosome iii"/>
</dbReference>
<dbReference type="CDD" id="cd00060">
    <property type="entry name" value="FHA"/>
    <property type="match status" value="1"/>
</dbReference>
<keyword evidence="2" id="KW-1133">Transmembrane helix</keyword>
<dbReference type="Pfam" id="PF00498">
    <property type="entry name" value="FHA"/>
    <property type="match status" value="1"/>
</dbReference>
<feature type="region of interest" description="Disordered" evidence="1">
    <location>
        <begin position="316"/>
        <end position="349"/>
    </location>
</feature>
<protein>
    <submittedName>
        <fullName evidence="4">FHA domain</fullName>
    </submittedName>
</protein>
<dbReference type="AlphaFoldDB" id="A0A2H4SR03"/>
<keyword evidence="2" id="KW-0812">Transmembrane</keyword>
<evidence type="ECO:0000313" key="4">
    <source>
        <dbReference type="EMBL" id="ATY65527.1"/>
    </source>
</evidence>
<accession>A0A2H4SR03</accession>
<dbReference type="EMBL" id="CP023326">
    <property type="protein sequence ID" value="ATY65527.1"/>
    <property type="molecule type" value="Genomic_DNA"/>
</dbReference>
<feature type="region of interest" description="Disordered" evidence="1">
    <location>
        <begin position="491"/>
        <end position="518"/>
    </location>
</feature>
<gene>
    <name evidence="4" type="ORF">A9K55_001559</name>
</gene>
<feature type="domain" description="FHA" evidence="3">
    <location>
        <begin position="139"/>
        <end position="199"/>
    </location>
</feature>
<dbReference type="VEuPathDB" id="FungiDB:A9K55_001559"/>
<proteinExistence type="predicted"/>
<dbReference type="VEuPathDB" id="FungiDB:CCM_00573"/>
<dbReference type="PROSITE" id="PS50006">
    <property type="entry name" value="FHA_DOMAIN"/>
    <property type="match status" value="1"/>
</dbReference>
<name>A0A2H4SR03_CORMI</name>
<feature type="compositionally biased region" description="Polar residues" evidence="1">
    <location>
        <begin position="327"/>
        <end position="337"/>
    </location>
</feature>
<organism evidence="4 5">
    <name type="scientific">Cordyceps militaris</name>
    <name type="common">Caterpillar fungus</name>
    <name type="synonym">Clavaria militaris</name>
    <dbReference type="NCBI Taxonomy" id="73501"/>
    <lineage>
        <taxon>Eukaryota</taxon>
        <taxon>Fungi</taxon>
        <taxon>Dikarya</taxon>
        <taxon>Ascomycota</taxon>
        <taxon>Pezizomycotina</taxon>
        <taxon>Sordariomycetes</taxon>
        <taxon>Hypocreomycetidae</taxon>
        <taxon>Hypocreales</taxon>
        <taxon>Cordycipitaceae</taxon>
        <taxon>Cordyceps</taxon>
    </lineage>
</organism>
<dbReference type="SMART" id="SM00240">
    <property type="entry name" value="FHA"/>
    <property type="match status" value="1"/>
</dbReference>
<evidence type="ECO:0000256" key="1">
    <source>
        <dbReference type="SAM" id="MobiDB-lite"/>
    </source>
</evidence>
<keyword evidence="2" id="KW-0472">Membrane</keyword>
<evidence type="ECO:0000256" key="2">
    <source>
        <dbReference type="SAM" id="Phobius"/>
    </source>
</evidence>
<dbReference type="SUPFAM" id="SSF49879">
    <property type="entry name" value="SMAD/FHA domain"/>
    <property type="match status" value="1"/>
</dbReference>
<evidence type="ECO:0000313" key="5">
    <source>
        <dbReference type="Proteomes" id="UP000323067"/>
    </source>
</evidence>
<dbReference type="InterPro" id="IPR008984">
    <property type="entry name" value="SMAD_FHA_dom_sf"/>
</dbReference>